<dbReference type="EMBL" id="JAGSOV010000002">
    <property type="protein sequence ID" value="MCO1653504.1"/>
    <property type="molecule type" value="Genomic_DNA"/>
</dbReference>
<keyword evidence="2" id="KW-1185">Reference proteome</keyword>
<organism evidence="1 2">
    <name type="scientific">Pseudonocardia humida</name>
    <dbReference type="NCBI Taxonomy" id="2800819"/>
    <lineage>
        <taxon>Bacteria</taxon>
        <taxon>Bacillati</taxon>
        <taxon>Actinomycetota</taxon>
        <taxon>Actinomycetes</taxon>
        <taxon>Pseudonocardiales</taxon>
        <taxon>Pseudonocardiaceae</taxon>
        <taxon>Pseudonocardia</taxon>
    </lineage>
</organism>
<accession>A0ABT0ZS18</accession>
<sequence>MTDDVSPRLHPQYGTCGACRQLKHVRPDGTLRDHNRFAARGTVIAPLRCSGSGAFCLEHLTADTPEVRRTA</sequence>
<evidence type="ECO:0000313" key="1">
    <source>
        <dbReference type="EMBL" id="MCO1653504.1"/>
    </source>
</evidence>
<proteinExistence type="predicted"/>
<evidence type="ECO:0000313" key="2">
    <source>
        <dbReference type="Proteomes" id="UP001165283"/>
    </source>
</evidence>
<comment type="caution">
    <text evidence="1">The sequence shown here is derived from an EMBL/GenBank/DDBJ whole genome shotgun (WGS) entry which is preliminary data.</text>
</comment>
<reference evidence="1" key="1">
    <citation type="submission" date="2021-04" db="EMBL/GenBank/DDBJ databases">
        <title>Pseudonocardia sp. nov., isolated from sandy soil of mangrove forest.</title>
        <authorList>
            <person name="Zan Z."/>
            <person name="Huang R."/>
            <person name="Liu W."/>
        </authorList>
    </citation>
    <scope>NUCLEOTIDE SEQUENCE</scope>
    <source>
        <strain evidence="1">S2-4</strain>
    </source>
</reference>
<dbReference type="RefSeq" id="WP_252435095.1">
    <property type="nucleotide sequence ID" value="NZ_JAGSOV010000002.1"/>
</dbReference>
<gene>
    <name evidence="1" type="ORF">KDL28_00390</name>
</gene>
<name>A0ABT0ZS18_9PSEU</name>
<protein>
    <submittedName>
        <fullName evidence="1">Uncharacterized protein</fullName>
    </submittedName>
</protein>
<dbReference type="Proteomes" id="UP001165283">
    <property type="component" value="Unassembled WGS sequence"/>
</dbReference>